<keyword evidence="4 7" id="KW-0812">Transmembrane</keyword>
<reference evidence="8 9" key="1">
    <citation type="submission" date="2019-06" db="EMBL/GenBank/DDBJ databases">
        <title>Genome of new Rhodobacteraceae sp. SM1903.</title>
        <authorList>
            <person name="Ren X."/>
        </authorList>
    </citation>
    <scope>NUCLEOTIDE SEQUENCE [LARGE SCALE GENOMIC DNA]</scope>
    <source>
        <strain evidence="8 9">SM1903</strain>
    </source>
</reference>
<evidence type="ECO:0000256" key="4">
    <source>
        <dbReference type="ARBA" id="ARBA00022692"/>
    </source>
</evidence>
<keyword evidence="6 7" id="KW-0472">Membrane</keyword>
<organism evidence="8 9">
    <name type="scientific">Pelagovum pacificum</name>
    <dbReference type="NCBI Taxonomy" id="2588711"/>
    <lineage>
        <taxon>Bacteria</taxon>
        <taxon>Pseudomonadati</taxon>
        <taxon>Pseudomonadota</taxon>
        <taxon>Alphaproteobacteria</taxon>
        <taxon>Rhodobacterales</taxon>
        <taxon>Paracoccaceae</taxon>
        <taxon>Pelagovum</taxon>
    </lineage>
</organism>
<evidence type="ECO:0000256" key="7">
    <source>
        <dbReference type="SAM" id="Phobius"/>
    </source>
</evidence>
<dbReference type="AlphaFoldDB" id="A0A5C5GF35"/>
<feature type="transmembrane region" description="Helical" evidence="7">
    <location>
        <begin position="73"/>
        <end position="96"/>
    </location>
</feature>
<evidence type="ECO:0000256" key="5">
    <source>
        <dbReference type="ARBA" id="ARBA00022989"/>
    </source>
</evidence>
<dbReference type="InterPro" id="IPR051907">
    <property type="entry name" value="DoxX-like_oxidoreductase"/>
</dbReference>
<dbReference type="RefSeq" id="WP_140193814.1">
    <property type="nucleotide sequence ID" value="NZ_CP065915.1"/>
</dbReference>
<gene>
    <name evidence="8" type="ORF">FHY64_07580</name>
</gene>
<evidence type="ECO:0000256" key="2">
    <source>
        <dbReference type="ARBA" id="ARBA00006679"/>
    </source>
</evidence>
<sequence length="133" mass="14051">MTETLDRYAPQMLSVFRIAIALPFIAHGTQKLLNFPASEMSAPLFSLLGLAGFLEIVGGILVLIGLFTRATSFVLSGLMAVAYFMAHAPASFFPALNGGDAAILWCFAFLYLVFAGPGPWSVDASRSGSTVAA</sequence>
<dbReference type="EMBL" id="VFFF01000001">
    <property type="protein sequence ID" value="TNY33130.1"/>
    <property type="molecule type" value="Genomic_DNA"/>
</dbReference>
<feature type="transmembrane region" description="Helical" evidence="7">
    <location>
        <begin position="102"/>
        <end position="120"/>
    </location>
</feature>
<dbReference type="Proteomes" id="UP000314011">
    <property type="component" value="Unassembled WGS sequence"/>
</dbReference>
<protein>
    <submittedName>
        <fullName evidence="8">DoxX family protein</fullName>
    </submittedName>
</protein>
<comment type="caution">
    <text evidence="8">The sequence shown here is derived from an EMBL/GenBank/DDBJ whole genome shotgun (WGS) entry which is preliminary data.</text>
</comment>
<dbReference type="GO" id="GO:0005886">
    <property type="term" value="C:plasma membrane"/>
    <property type="evidence" value="ECO:0007669"/>
    <property type="project" value="UniProtKB-SubCell"/>
</dbReference>
<evidence type="ECO:0000313" key="9">
    <source>
        <dbReference type="Proteomes" id="UP000314011"/>
    </source>
</evidence>
<evidence type="ECO:0000256" key="3">
    <source>
        <dbReference type="ARBA" id="ARBA00022475"/>
    </source>
</evidence>
<dbReference type="Pfam" id="PF07681">
    <property type="entry name" value="DoxX"/>
    <property type="match status" value="1"/>
</dbReference>
<comment type="subcellular location">
    <subcellularLocation>
        <location evidence="1">Cell membrane</location>
        <topology evidence="1">Multi-pass membrane protein</topology>
    </subcellularLocation>
</comment>
<feature type="transmembrane region" description="Helical" evidence="7">
    <location>
        <begin position="42"/>
        <end position="66"/>
    </location>
</feature>
<proteinExistence type="inferred from homology"/>
<keyword evidence="5 7" id="KW-1133">Transmembrane helix</keyword>
<feature type="transmembrane region" description="Helical" evidence="7">
    <location>
        <begin position="12"/>
        <end position="30"/>
    </location>
</feature>
<dbReference type="OrthoDB" id="9808524at2"/>
<keyword evidence="9" id="KW-1185">Reference proteome</keyword>
<evidence type="ECO:0000256" key="6">
    <source>
        <dbReference type="ARBA" id="ARBA00023136"/>
    </source>
</evidence>
<keyword evidence="3" id="KW-1003">Cell membrane</keyword>
<dbReference type="PANTHER" id="PTHR33452">
    <property type="entry name" value="OXIDOREDUCTASE CATD-RELATED"/>
    <property type="match status" value="1"/>
</dbReference>
<dbReference type="PANTHER" id="PTHR33452:SF4">
    <property type="entry name" value="BLL4328 PROTEIN"/>
    <property type="match status" value="1"/>
</dbReference>
<evidence type="ECO:0000256" key="1">
    <source>
        <dbReference type="ARBA" id="ARBA00004651"/>
    </source>
</evidence>
<evidence type="ECO:0000313" key="8">
    <source>
        <dbReference type="EMBL" id="TNY33130.1"/>
    </source>
</evidence>
<accession>A0A5C5GF35</accession>
<dbReference type="InterPro" id="IPR032808">
    <property type="entry name" value="DoxX"/>
</dbReference>
<comment type="similarity">
    <text evidence="2">Belongs to the DoxX family.</text>
</comment>
<name>A0A5C5GF35_9RHOB</name>